<comment type="caution">
    <text evidence="1">The sequence shown here is derived from an EMBL/GenBank/DDBJ whole genome shotgun (WGS) entry which is preliminary data.</text>
</comment>
<gene>
    <name evidence="1" type="ORF">AFUS01_LOCUS11439</name>
</gene>
<organism evidence="1 2">
    <name type="scientific">Allacma fusca</name>
    <dbReference type="NCBI Taxonomy" id="39272"/>
    <lineage>
        <taxon>Eukaryota</taxon>
        <taxon>Metazoa</taxon>
        <taxon>Ecdysozoa</taxon>
        <taxon>Arthropoda</taxon>
        <taxon>Hexapoda</taxon>
        <taxon>Collembola</taxon>
        <taxon>Symphypleona</taxon>
        <taxon>Sminthuridae</taxon>
        <taxon>Allacma</taxon>
    </lineage>
</organism>
<evidence type="ECO:0000313" key="2">
    <source>
        <dbReference type="Proteomes" id="UP000708208"/>
    </source>
</evidence>
<keyword evidence="2" id="KW-1185">Reference proteome</keyword>
<sequence>MLIKQGLEKTAYMDDAKDEVRGTSVEERQSFSPNGYYYKLIEVVLNGNKCHRKRYFVGSFVRSWGSVDVTIRASSLFFFVLGM</sequence>
<protein>
    <submittedName>
        <fullName evidence="1">Uncharacterized protein</fullName>
    </submittedName>
</protein>
<accession>A0A8J2JNN1</accession>
<dbReference type="AlphaFoldDB" id="A0A8J2JNN1"/>
<reference evidence="1" key="1">
    <citation type="submission" date="2021-06" db="EMBL/GenBank/DDBJ databases">
        <authorList>
            <person name="Hodson N. C."/>
            <person name="Mongue J. A."/>
            <person name="Jaron S. K."/>
        </authorList>
    </citation>
    <scope>NUCLEOTIDE SEQUENCE</scope>
</reference>
<dbReference type="Proteomes" id="UP000708208">
    <property type="component" value="Unassembled WGS sequence"/>
</dbReference>
<evidence type="ECO:0000313" key="1">
    <source>
        <dbReference type="EMBL" id="CAG7722293.1"/>
    </source>
</evidence>
<dbReference type="EMBL" id="CAJVCH010087981">
    <property type="protein sequence ID" value="CAG7722293.1"/>
    <property type="molecule type" value="Genomic_DNA"/>
</dbReference>
<proteinExistence type="predicted"/>
<name>A0A8J2JNN1_9HEXA</name>